<accession>A0A4R0HW27</accession>
<dbReference type="GO" id="GO:0003677">
    <property type="term" value="F:DNA binding"/>
    <property type="evidence" value="ECO:0007669"/>
    <property type="project" value="InterPro"/>
</dbReference>
<evidence type="ECO:0000259" key="1">
    <source>
        <dbReference type="Pfam" id="PF07702"/>
    </source>
</evidence>
<dbReference type="Proteomes" id="UP000291793">
    <property type="component" value="Unassembled WGS sequence"/>
</dbReference>
<evidence type="ECO:0000313" key="2">
    <source>
        <dbReference type="EMBL" id="TCC14390.1"/>
    </source>
</evidence>
<reference evidence="2 3" key="1">
    <citation type="submission" date="2019-02" db="EMBL/GenBank/DDBJ databases">
        <title>The draft genome of Kosakonia quasisacchari strain WCHKQ120001.</title>
        <authorList>
            <person name="Wang C."/>
            <person name="Feng Y."/>
            <person name="Zong Z."/>
        </authorList>
    </citation>
    <scope>NUCLEOTIDE SEQUENCE [LARGE SCALE GENOMIC DNA]</scope>
    <source>
        <strain evidence="2 3">WCHKQ120001</strain>
    </source>
</reference>
<dbReference type="AlphaFoldDB" id="A0A4R0HW27"/>
<evidence type="ECO:0000313" key="3">
    <source>
        <dbReference type="Proteomes" id="UP000291793"/>
    </source>
</evidence>
<feature type="domain" description="UbiC transcription regulator-associated" evidence="1">
    <location>
        <begin position="22"/>
        <end position="63"/>
    </location>
</feature>
<organism evidence="2 3">
    <name type="scientific">Kosakonia quasisacchari</name>
    <dbReference type="NCBI Taxonomy" id="2529380"/>
    <lineage>
        <taxon>Bacteria</taxon>
        <taxon>Pseudomonadati</taxon>
        <taxon>Pseudomonadota</taxon>
        <taxon>Gammaproteobacteria</taxon>
        <taxon>Enterobacterales</taxon>
        <taxon>Enterobacteriaceae</taxon>
        <taxon>Kosakonia</taxon>
    </lineage>
</organism>
<proteinExistence type="predicted"/>
<dbReference type="InterPro" id="IPR028978">
    <property type="entry name" value="Chorismate_lyase_/UTRA_dom_sf"/>
</dbReference>
<protein>
    <submittedName>
        <fullName evidence="2">UTRA domain-containing protein</fullName>
    </submittedName>
</protein>
<dbReference type="SUPFAM" id="SSF64288">
    <property type="entry name" value="Chorismate lyase-like"/>
    <property type="match status" value="1"/>
</dbReference>
<name>A0A4R0HW27_9ENTR</name>
<keyword evidence="3" id="KW-1185">Reference proteome</keyword>
<sequence length="91" mass="11176">MQIDVYTTWADKMLTALAYHRSRECRLLHIKEHDPCLLIRRRTWSTPHIVSNVSLLFPGDRYRLQRHFAFDLLRQQKRDCWRTIIKLYLFC</sequence>
<comment type="caution">
    <text evidence="2">The sequence shown here is derived from an EMBL/GenBank/DDBJ whole genome shotgun (WGS) entry which is preliminary data.</text>
</comment>
<dbReference type="EMBL" id="SJOP01000002">
    <property type="protein sequence ID" value="TCC14390.1"/>
    <property type="molecule type" value="Genomic_DNA"/>
</dbReference>
<gene>
    <name evidence="2" type="ORF">E0L21_03250</name>
</gene>
<dbReference type="OrthoDB" id="9808698at2"/>
<dbReference type="Pfam" id="PF07702">
    <property type="entry name" value="UTRA"/>
    <property type="match status" value="1"/>
</dbReference>
<dbReference type="InterPro" id="IPR011663">
    <property type="entry name" value="UTRA"/>
</dbReference>
<dbReference type="Gene3D" id="3.40.1410.10">
    <property type="entry name" value="Chorismate lyase-like"/>
    <property type="match status" value="1"/>
</dbReference>
<dbReference type="GO" id="GO:0006355">
    <property type="term" value="P:regulation of DNA-templated transcription"/>
    <property type="evidence" value="ECO:0007669"/>
    <property type="project" value="InterPro"/>
</dbReference>